<evidence type="ECO:0000259" key="2">
    <source>
        <dbReference type="Pfam" id="PF04773"/>
    </source>
</evidence>
<dbReference type="PANTHER" id="PTHR30273:SF2">
    <property type="entry name" value="PROTEIN FECR"/>
    <property type="match status" value="1"/>
</dbReference>
<dbReference type="InterPro" id="IPR006860">
    <property type="entry name" value="FecR"/>
</dbReference>
<dbReference type="GO" id="GO:0016989">
    <property type="term" value="F:sigma factor antagonist activity"/>
    <property type="evidence" value="ECO:0007669"/>
    <property type="project" value="TreeGrafter"/>
</dbReference>
<dbReference type="EMBL" id="RBCJ01000001">
    <property type="protein sequence ID" value="RKN83451.1"/>
    <property type="molecule type" value="Genomic_DNA"/>
</dbReference>
<dbReference type="InterPro" id="IPR032508">
    <property type="entry name" value="FecR_C"/>
</dbReference>
<dbReference type="OrthoDB" id="649666at2"/>
<accession>A0A3B0CEE3</accession>
<organism evidence="4 5">
    <name type="scientific">Ulvibacterium marinum</name>
    <dbReference type="NCBI Taxonomy" id="2419782"/>
    <lineage>
        <taxon>Bacteria</taxon>
        <taxon>Pseudomonadati</taxon>
        <taxon>Bacteroidota</taxon>
        <taxon>Flavobacteriia</taxon>
        <taxon>Flavobacteriales</taxon>
        <taxon>Flavobacteriaceae</taxon>
        <taxon>Ulvibacterium</taxon>
    </lineage>
</organism>
<dbReference type="Gene3D" id="3.55.50.30">
    <property type="match status" value="1"/>
</dbReference>
<gene>
    <name evidence="4" type="ORF">D7Z94_06415</name>
</gene>
<dbReference type="Pfam" id="PF04773">
    <property type="entry name" value="FecR"/>
    <property type="match status" value="1"/>
</dbReference>
<dbReference type="PANTHER" id="PTHR30273">
    <property type="entry name" value="PERIPLASMIC SIGNAL SENSOR AND SIGMA FACTOR ACTIVATOR FECR-RELATED"/>
    <property type="match status" value="1"/>
</dbReference>
<evidence type="ECO:0000259" key="3">
    <source>
        <dbReference type="Pfam" id="PF16344"/>
    </source>
</evidence>
<proteinExistence type="predicted"/>
<dbReference type="Proteomes" id="UP000276603">
    <property type="component" value="Unassembled WGS sequence"/>
</dbReference>
<evidence type="ECO:0000256" key="1">
    <source>
        <dbReference type="SAM" id="Phobius"/>
    </source>
</evidence>
<feature type="domain" description="FecR protein" evidence="2">
    <location>
        <begin position="183"/>
        <end position="273"/>
    </location>
</feature>
<keyword evidence="1" id="KW-1133">Transmembrane helix</keyword>
<protein>
    <submittedName>
        <fullName evidence="4">FecR family protein</fullName>
    </submittedName>
</protein>
<keyword evidence="5" id="KW-1185">Reference proteome</keyword>
<feature type="domain" description="Protein FecR C-terminal" evidence="3">
    <location>
        <begin position="319"/>
        <end position="387"/>
    </location>
</feature>
<evidence type="ECO:0000313" key="4">
    <source>
        <dbReference type="EMBL" id="RKN83451.1"/>
    </source>
</evidence>
<comment type="caution">
    <text evidence="4">The sequence shown here is derived from an EMBL/GenBank/DDBJ whole genome shotgun (WGS) entry which is preliminary data.</text>
</comment>
<sequence length="389" mass="44478">MSKYHLLIDKFINRTISSDERKTLEKWILESEANLNFFRNRIKESNRKISVDFDADLAYKRFSENLKSRNKTPKLFHAVLKYAAMFAILFAIGFLAKRQLLPTSSEISIDAVKNEQKKPTGNDIIIKLADGTAKVLSSEGNEKVTDANGKIVASKGGNTLVFDEAKELSRITPAYNEVFIPFGQTFKLKLSDGTMVWLNAGSKLRFPQNFLNSVKNRIVYLEGEAFFDVAKNKNKPFIVNTQEVDVKVLGTKFNISSYETDDYIATTLVEGSVSVYETRTPENDIQLTPSFQAKYDKFGNHFNKAKVDTNIYTAWMQNRLVIDNLKFSELLVKLERRYFVKFVNKAESLNDEIYKGEFVNEDIETILKTISLSTAFEYEINQNVITITK</sequence>
<dbReference type="Gene3D" id="2.60.120.1440">
    <property type="match status" value="1"/>
</dbReference>
<dbReference type="RefSeq" id="WP_120710658.1">
    <property type="nucleotide sequence ID" value="NZ_RBCJ01000001.1"/>
</dbReference>
<feature type="transmembrane region" description="Helical" evidence="1">
    <location>
        <begin position="75"/>
        <end position="96"/>
    </location>
</feature>
<dbReference type="FunFam" id="2.60.120.1440:FF:000001">
    <property type="entry name" value="Putative anti-sigma factor"/>
    <property type="match status" value="1"/>
</dbReference>
<dbReference type="InterPro" id="IPR012373">
    <property type="entry name" value="Ferrdict_sens_TM"/>
</dbReference>
<reference evidence="4 5" key="1">
    <citation type="submission" date="2018-10" db="EMBL/GenBank/DDBJ databases">
        <title>Ulvibacterium marinum gen. nov., sp. nov., a novel marine bacterium of the family Flavobacteriaceae, isolated from a culture of the green alga Ulva prolifera.</title>
        <authorList>
            <person name="Zhang Z."/>
        </authorList>
    </citation>
    <scope>NUCLEOTIDE SEQUENCE [LARGE SCALE GENOMIC DNA]</scope>
    <source>
        <strain evidence="4 5">CCMM003</strain>
    </source>
</reference>
<dbReference type="AlphaFoldDB" id="A0A3B0CEE3"/>
<evidence type="ECO:0000313" key="5">
    <source>
        <dbReference type="Proteomes" id="UP000276603"/>
    </source>
</evidence>
<keyword evidence="1" id="KW-0812">Transmembrane</keyword>
<name>A0A3B0CEE3_9FLAO</name>
<keyword evidence="1" id="KW-0472">Membrane</keyword>
<dbReference type="Pfam" id="PF16344">
    <property type="entry name" value="FecR_C"/>
    <property type="match status" value="1"/>
</dbReference>